<evidence type="ECO:0000313" key="3">
    <source>
        <dbReference type="EMBL" id="PLB39345.1"/>
    </source>
</evidence>
<feature type="compositionally biased region" description="Basic and acidic residues" evidence="1">
    <location>
        <begin position="103"/>
        <end position="115"/>
    </location>
</feature>
<dbReference type="EMBL" id="KZ559130">
    <property type="protein sequence ID" value="PLB39345.1"/>
    <property type="molecule type" value="Genomic_DNA"/>
</dbReference>
<evidence type="ECO:0000313" key="4">
    <source>
        <dbReference type="Proteomes" id="UP000234585"/>
    </source>
</evidence>
<evidence type="ECO:0000256" key="1">
    <source>
        <dbReference type="SAM" id="MobiDB-lite"/>
    </source>
</evidence>
<keyword evidence="2" id="KW-1133">Transmembrane helix</keyword>
<keyword evidence="4" id="KW-1185">Reference proteome</keyword>
<feature type="region of interest" description="Disordered" evidence="1">
    <location>
        <begin position="73"/>
        <end position="115"/>
    </location>
</feature>
<sequence length="182" mass="21219">MEGIDGSSCGGGLSSFFFSFFFQNFGIFSIFCLSNLSDFLFGFFCGGNKKVRCGGLIGVGMGMARMETPVKEEERGKIERRDARENRRWRAEENPSSRWGSQVERDHRDQGTRCGERERKRERWEEWGEKGEGKWKRRRKREGERGKKGKRPVESHQLVQFCINIASIHQSQQSQVNIRTRR</sequence>
<keyword evidence="2" id="KW-0812">Transmembrane</keyword>
<gene>
    <name evidence="3" type="ORF">BDW47DRAFT_103494</name>
</gene>
<reference evidence="3 4" key="1">
    <citation type="submission" date="2017-12" db="EMBL/GenBank/DDBJ databases">
        <authorList>
            <consortium name="DOE Joint Genome Institute"/>
            <person name="Haridas S."/>
            <person name="Kjaerbolling I."/>
            <person name="Vesth T.C."/>
            <person name="Frisvad J.C."/>
            <person name="Nybo J.L."/>
            <person name="Theobald S."/>
            <person name="Kuo A."/>
            <person name="Bowyer P."/>
            <person name="Matsuda Y."/>
            <person name="Mondo S."/>
            <person name="Lyhne E.K."/>
            <person name="Kogle M.E."/>
            <person name="Clum A."/>
            <person name="Lipzen A."/>
            <person name="Salamov A."/>
            <person name="Ngan C.Y."/>
            <person name="Daum C."/>
            <person name="Chiniquy J."/>
            <person name="Barry K."/>
            <person name="LaButti K."/>
            <person name="Simmons B.A."/>
            <person name="Magnuson J.K."/>
            <person name="Mortensen U.H."/>
            <person name="Larsen T.O."/>
            <person name="Grigoriev I.V."/>
            <person name="Baker S.E."/>
            <person name="Andersen M.R."/>
            <person name="Nordberg H.P."/>
            <person name="Cantor M.N."/>
            <person name="Hua S.X."/>
        </authorList>
    </citation>
    <scope>NUCLEOTIDE SEQUENCE [LARGE SCALE GENOMIC DNA]</scope>
    <source>
        <strain evidence="3 4">CBS 102.13</strain>
    </source>
</reference>
<organism evidence="3 4">
    <name type="scientific">Aspergillus candidus</name>
    <dbReference type="NCBI Taxonomy" id="41067"/>
    <lineage>
        <taxon>Eukaryota</taxon>
        <taxon>Fungi</taxon>
        <taxon>Dikarya</taxon>
        <taxon>Ascomycota</taxon>
        <taxon>Pezizomycotina</taxon>
        <taxon>Eurotiomycetes</taxon>
        <taxon>Eurotiomycetidae</taxon>
        <taxon>Eurotiales</taxon>
        <taxon>Aspergillaceae</taxon>
        <taxon>Aspergillus</taxon>
        <taxon>Aspergillus subgen. Circumdati</taxon>
    </lineage>
</organism>
<feature type="region of interest" description="Disordered" evidence="1">
    <location>
        <begin position="129"/>
        <end position="154"/>
    </location>
</feature>
<dbReference type="Proteomes" id="UP000234585">
    <property type="component" value="Unassembled WGS sequence"/>
</dbReference>
<protein>
    <submittedName>
        <fullName evidence="3">Uncharacterized protein</fullName>
    </submittedName>
</protein>
<feature type="compositionally biased region" description="Basic and acidic residues" evidence="1">
    <location>
        <begin position="141"/>
        <end position="154"/>
    </location>
</feature>
<feature type="transmembrane region" description="Helical" evidence="2">
    <location>
        <begin position="20"/>
        <end position="44"/>
    </location>
</feature>
<dbReference type="AlphaFoldDB" id="A0A2I2FFE4"/>
<feature type="compositionally biased region" description="Basic and acidic residues" evidence="1">
    <location>
        <begin position="73"/>
        <end position="95"/>
    </location>
</feature>
<dbReference type="GeneID" id="36519247"/>
<name>A0A2I2FFE4_ASPCN</name>
<proteinExistence type="predicted"/>
<keyword evidence="2" id="KW-0472">Membrane</keyword>
<accession>A0A2I2FFE4</accession>
<evidence type="ECO:0000256" key="2">
    <source>
        <dbReference type="SAM" id="Phobius"/>
    </source>
</evidence>
<dbReference type="RefSeq" id="XP_024673357.1">
    <property type="nucleotide sequence ID" value="XM_024812087.1"/>
</dbReference>